<dbReference type="Pfam" id="PF10156">
    <property type="entry name" value="Med17"/>
    <property type="match status" value="1"/>
</dbReference>
<keyword evidence="4 8" id="KW-0805">Transcription regulation</keyword>
<evidence type="ECO:0000256" key="4">
    <source>
        <dbReference type="ARBA" id="ARBA00023015"/>
    </source>
</evidence>
<comment type="function">
    <text evidence="8">Component of the Mediator complex, a coactivator involved in the regulated transcription of nearly all RNA polymerase II-dependent genes. Mediator functions as a bridge to convey information from gene-specific regulatory proteins to the basal RNA polymerase II transcription machinery. Mediator is recruited to promoters by direct interactions with regulatory proteins and serves as a scaffold for the assembly of a functional preinitiation complex with RNA polymerase II and the general transcription factors.</text>
</comment>
<dbReference type="GO" id="GO:0070847">
    <property type="term" value="C:core mediator complex"/>
    <property type="evidence" value="ECO:0007669"/>
    <property type="project" value="TreeGrafter"/>
</dbReference>
<keyword evidence="6 8" id="KW-0539">Nucleus</keyword>
<dbReference type="GO" id="GO:0006357">
    <property type="term" value="P:regulation of transcription by RNA polymerase II"/>
    <property type="evidence" value="ECO:0007669"/>
    <property type="project" value="InterPro"/>
</dbReference>
<dbReference type="EMBL" id="JANBUM010000069">
    <property type="protein sequence ID" value="KAJ2786296.1"/>
    <property type="molecule type" value="Genomic_DNA"/>
</dbReference>
<gene>
    <name evidence="8" type="primary">MED17</name>
    <name evidence="10" type="ORF">GGI15_001633</name>
</gene>
<comment type="similarity">
    <text evidence="2 8">Belongs to the Mediator complex subunit 17 family.</text>
</comment>
<evidence type="ECO:0000256" key="9">
    <source>
        <dbReference type="SAM" id="MobiDB-lite"/>
    </source>
</evidence>
<dbReference type="OrthoDB" id="5319830at2759"/>
<evidence type="ECO:0000313" key="11">
    <source>
        <dbReference type="Proteomes" id="UP001140172"/>
    </source>
</evidence>
<comment type="caution">
    <text evidence="10">The sequence shown here is derived from an EMBL/GenBank/DDBJ whole genome shotgun (WGS) entry which is preliminary data.</text>
</comment>
<reference evidence="10" key="1">
    <citation type="submission" date="2022-07" db="EMBL/GenBank/DDBJ databases">
        <title>Phylogenomic reconstructions and comparative analyses of Kickxellomycotina fungi.</title>
        <authorList>
            <person name="Reynolds N.K."/>
            <person name="Stajich J.E."/>
            <person name="Barry K."/>
            <person name="Grigoriev I.V."/>
            <person name="Crous P."/>
            <person name="Smith M.E."/>
        </authorList>
    </citation>
    <scope>NUCLEOTIDE SEQUENCE</scope>
    <source>
        <strain evidence="10">BCRC 34489</strain>
    </source>
</reference>
<proteinExistence type="inferred from homology"/>
<comment type="subcellular location">
    <subcellularLocation>
        <location evidence="1 8">Nucleus</location>
    </subcellularLocation>
</comment>
<dbReference type="Proteomes" id="UP001140172">
    <property type="component" value="Unassembled WGS sequence"/>
</dbReference>
<feature type="region of interest" description="Disordered" evidence="9">
    <location>
        <begin position="52"/>
        <end position="86"/>
    </location>
</feature>
<feature type="compositionally biased region" description="Low complexity" evidence="9">
    <location>
        <begin position="605"/>
        <end position="618"/>
    </location>
</feature>
<dbReference type="GO" id="GO:0016592">
    <property type="term" value="C:mediator complex"/>
    <property type="evidence" value="ECO:0007669"/>
    <property type="project" value="InterPro"/>
</dbReference>
<evidence type="ECO:0000256" key="1">
    <source>
        <dbReference type="ARBA" id="ARBA00004123"/>
    </source>
</evidence>
<evidence type="ECO:0000313" key="10">
    <source>
        <dbReference type="EMBL" id="KAJ2786296.1"/>
    </source>
</evidence>
<evidence type="ECO:0000256" key="8">
    <source>
        <dbReference type="RuleBase" id="RU364140"/>
    </source>
</evidence>
<feature type="region of interest" description="Disordered" evidence="9">
    <location>
        <begin position="604"/>
        <end position="631"/>
    </location>
</feature>
<keyword evidence="8" id="KW-0010">Activator</keyword>
<dbReference type="PANTHER" id="PTHR13114:SF7">
    <property type="entry name" value="MEDIATOR OF RNA POLYMERASE II TRANSCRIPTION SUBUNIT 17"/>
    <property type="match status" value="1"/>
</dbReference>
<feature type="compositionally biased region" description="Acidic residues" evidence="9">
    <location>
        <begin position="58"/>
        <end position="70"/>
    </location>
</feature>
<comment type="subunit">
    <text evidence="8">Component of the Mediator complex.</text>
</comment>
<evidence type="ECO:0000256" key="3">
    <source>
        <dbReference type="ARBA" id="ARBA00019610"/>
    </source>
</evidence>
<dbReference type="GO" id="GO:0003712">
    <property type="term" value="F:transcription coregulator activity"/>
    <property type="evidence" value="ECO:0007669"/>
    <property type="project" value="InterPro"/>
</dbReference>
<evidence type="ECO:0000256" key="6">
    <source>
        <dbReference type="ARBA" id="ARBA00023242"/>
    </source>
</evidence>
<organism evidence="10 11">
    <name type="scientific">Coemansia interrupta</name>
    <dbReference type="NCBI Taxonomy" id="1126814"/>
    <lineage>
        <taxon>Eukaryota</taxon>
        <taxon>Fungi</taxon>
        <taxon>Fungi incertae sedis</taxon>
        <taxon>Zoopagomycota</taxon>
        <taxon>Kickxellomycotina</taxon>
        <taxon>Kickxellomycetes</taxon>
        <taxon>Kickxellales</taxon>
        <taxon>Kickxellaceae</taxon>
        <taxon>Coemansia</taxon>
    </lineage>
</organism>
<evidence type="ECO:0000256" key="2">
    <source>
        <dbReference type="ARBA" id="ARBA00005635"/>
    </source>
</evidence>
<evidence type="ECO:0000256" key="7">
    <source>
        <dbReference type="ARBA" id="ARBA00032014"/>
    </source>
</evidence>
<accession>A0A9W8HKY3</accession>
<keyword evidence="11" id="KW-1185">Reference proteome</keyword>
<dbReference type="PANTHER" id="PTHR13114">
    <property type="entry name" value="MEDIATOR OF RNA POLYMERASE II TRANSCRIPTION SUBUNIT 17"/>
    <property type="match status" value="1"/>
</dbReference>
<sequence length="805" mass="87296">MSLGAPVESHVDEHVVCEIDDQGTALLLPPPTEQDRLTQQISQLWQAHANFDGLTSGSEDEDGNDDEASDSTEARDTSSETSPSAELDAYAVRTRVHDSLTLAQSEIQVSLDVVRLLLAARKAQAVRQTAAAAADAEPVQIGGVPFAVGVLDAVRTEQPRAPADTAFVLGAKHRQLSEAADTLAAGAKRLGAMVKREGRFWRTAFGLRRRQWVVQQQRQVAPGVPPGDRYYVRYGYADAGSTFAEAGLAEILRTEDEEAGEAGLDGLYFASTDDQRRLHVRLVSGTGDVPGFVRSADAVADVSAADDPVERAHRRLLEARSALFDRELYHRLAKEARALELGTIRRNAAGDAGDSAGAAGDLLAVALSRDNVSVHFEWAMAKCAEAAADAAQEQPRGFGAWQRRLYASLAMTMASLYLRRQHREVKAHMLGGGLASSRMLAARAQMPEALLSSASGEQQQQQQADGSPVVRADLLLLSPVLQALQFAKWQHLLSASTQRAVAAWRRLVDEPIEVLTHFGRTYRTPGVRQRKAGEMSEAEMAEWQRFYRGPRGQVATRLDDSGASDGLAYLVRMRFLGGTVMAIRLDSHGSLFFAKGYFPPPAPHAVSGVQSAPPSSSSSPPPPEEGQAASGVGIGSWPEQKFIHRVFRIVPLGGLGEFTDQLRRELQSLVLLRVAAALSRCSYQRVGKQCQMGQWYVHQSQMCVVGEWWEGARHRQIIGVAKWSAEGTAADAQGGLADADEAWHLTLYFGPKHPTAFDQPGGITGVRVPWITCYPPPSSPTQNSNGAESGKSFEERLFGLLVDTF</sequence>
<dbReference type="AlphaFoldDB" id="A0A9W8HKY3"/>
<protein>
    <recommendedName>
        <fullName evidence="3 8">Mediator of RNA polymerase II transcription subunit 17</fullName>
    </recommendedName>
    <alternativeName>
        <fullName evidence="7 8">Mediator complex subunit 17</fullName>
    </alternativeName>
</protein>
<evidence type="ECO:0000256" key="5">
    <source>
        <dbReference type="ARBA" id="ARBA00023163"/>
    </source>
</evidence>
<keyword evidence="5 8" id="KW-0804">Transcription</keyword>
<name>A0A9W8HKY3_9FUNG</name>
<dbReference type="InterPro" id="IPR019313">
    <property type="entry name" value="Mediator_Med17"/>
</dbReference>